<sequence length="164" mass="19287">TSILEGENKHNALNYRYRTDWVISTDANSDSGEMEIWEFEIWHTMLEKNSVAHTVMKLRQKFLMVLGLYYAGTMNPKKMSFVLTNREVYNRMIETLENIKFKDVFSLILVNLDENKVEEEYVFPLVGRPNVGTVFTPIEDDESKAEEDTVEETESDWEQKLFDI</sequence>
<feature type="region of interest" description="Disordered" evidence="1">
    <location>
        <begin position="139"/>
        <end position="164"/>
    </location>
</feature>
<feature type="non-terminal residue" evidence="2">
    <location>
        <position position="1"/>
    </location>
</feature>
<gene>
    <name evidence="2" type="ORF">AAAU72_01230</name>
</gene>
<dbReference type="EMBL" id="JBBNIB010000058">
    <property type="protein sequence ID" value="MEQ2686809.1"/>
    <property type="molecule type" value="Genomic_DNA"/>
</dbReference>
<feature type="compositionally biased region" description="Acidic residues" evidence="1">
    <location>
        <begin position="139"/>
        <end position="156"/>
    </location>
</feature>
<evidence type="ECO:0000313" key="3">
    <source>
        <dbReference type="Proteomes" id="UP001439984"/>
    </source>
</evidence>
<evidence type="ECO:0000256" key="1">
    <source>
        <dbReference type="SAM" id="MobiDB-lite"/>
    </source>
</evidence>
<comment type="caution">
    <text evidence="2">The sequence shown here is derived from an EMBL/GenBank/DDBJ whole genome shotgun (WGS) entry which is preliminary data.</text>
</comment>
<dbReference type="Proteomes" id="UP001439984">
    <property type="component" value="Unassembled WGS sequence"/>
</dbReference>
<organism evidence="2 3">
    <name type="scientific">Faecalibacterium longum</name>
    <dbReference type="NCBI Taxonomy" id="1851428"/>
    <lineage>
        <taxon>Bacteria</taxon>
        <taxon>Bacillati</taxon>
        <taxon>Bacillota</taxon>
        <taxon>Clostridia</taxon>
        <taxon>Eubacteriales</taxon>
        <taxon>Oscillospiraceae</taxon>
        <taxon>Faecalibacterium</taxon>
    </lineage>
</organism>
<protein>
    <submittedName>
        <fullName evidence="2">Uncharacterized protein</fullName>
    </submittedName>
</protein>
<reference evidence="2 3" key="1">
    <citation type="submission" date="2024-04" db="EMBL/GenBank/DDBJ databases">
        <title>Human intestinal bacterial collection.</title>
        <authorList>
            <person name="Pauvert C."/>
            <person name="Hitch T.C.A."/>
            <person name="Clavel T."/>
        </authorList>
    </citation>
    <scope>NUCLEOTIDE SEQUENCE [LARGE SCALE GENOMIC DNA]</scope>
    <source>
        <strain evidence="2 3">CLA-AA-H236</strain>
    </source>
</reference>
<name>A0ABV1IKT3_9FIRM</name>
<proteinExistence type="predicted"/>
<evidence type="ECO:0000313" key="2">
    <source>
        <dbReference type="EMBL" id="MEQ2686809.1"/>
    </source>
</evidence>
<keyword evidence="3" id="KW-1185">Reference proteome</keyword>
<dbReference type="RefSeq" id="WP_349178747.1">
    <property type="nucleotide sequence ID" value="NZ_JBBNIB010000058.1"/>
</dbReference>
<accession>A0ABV1IKT3</accession>